<accession>A0AAE0BX72</accession>
<sequence length="140" mass="15527">MIQDFFSLLFVLLCTASLADADYHAGDFVPMARRAQFHGTRTQWHDVLGRHCPRFGQDSTVVVPLPKPVGLGQNDDYKLSLSFEGERFVTPWVAVLGFGFDGDKPVFPMLHVSMVNTGAHLGPVRTTLMAAPTTLKEEHK</sequence>
<comment type="caution">
    <text evidence="2">The sequence shown here is derived from an EMBL/GenBank/DDBJ whole genome shotgun (WGS) entry which is preliminary data.</text>
</comment>
<evidence type="ECO:0000313" key="2">
    <source>
        <dbReference type="EMBL" id="KAK3244456.1"/>
    </source>
</evidence>
<protein>
    <submittedName>
        <fullName evidence="2">Uncharacterized protein</fullName>
    </submittedName>
</protein>
<evidence type="ECO:0000313" key="3">
    <source>
        <dbReference type="Proteomes" id="UP001190700"/>
    </source>
</evidence>
<feature type="signal peptide" evidence="1">
    <location>
        <begin position="1"/>
        <end position="21"/>
    </location>
</feature>
<name>A0AAE0BX72_9CHLO</name>
<dbReference type="PANTHER" id="PTHR36768:SF1">
    <property type="entry name" value="ATP-DEPENDENT HELICASE_DEOXYRIBONUCLEASE SUBUNIT B"/>
    <property type="match status" value="1"/>
</dbReference>
<organism evidence="2 3">
    <name type="scientific">Cymbomonas tetramitiformis</name>
    <dbReference type="NCBI Taxonomy" id="36881"/>
    <lineage>
        <taxon>Eukaryota</taxon>
        <taxon>Viridiplantae</taxon>
        <taxon>Chlorophyta</taxon>
        <taxon>Pyramimonadophyceae</taxon>
        <taxon>Pyramimonadales</taxon>
        <taxon>Pyramimonadaceae</taxon>
        <taxon>Cymbomonas</taxon>
    </lineage>
</organism>
<dbReference type="PANTHER" id="PTHR36768">
    <property type="entry name" value="ATP-DEPENDENT HELICASE/DEOXYRIBONUCLEASE SUBUNIT B"/>
    <property type="match status" value="1"/>
</dbReference>
<reference evidence="2 3" key="1">
    <citation type="journal article" date="2015" name="Genome Biol. Evol.">
        <title>Comparative Genomics of a Bacterivorous Green Alga Reveals Evolutionary Causalities and Consequences of Phago-Mixotrophic Mode of Nutrition.</title>
        <authorList>
            <person name="Burns J.A."/>
            <person name="Paasch A."/>
            <person name="Narechania A."/>
            <person name="Kim E."/>
        </authorList>
    </citation>
    <scope>NUCLEOTIDE SEQUENCE [LARGE SCALE GENOMIC DNA]</scope>
    <source>
        <strain evidence="2 3">PLY_AMNH</strain>
    </source>
</reference>
<gene>
    <name evidence="2" type="ORF">CYMTET_45929</name>
</gene>
<proteinExistence type="predicted"/>
<feature type="chain" id="PRO_5041923179" evidence="1">
    <location>
        <begin position="22"/>
        <end position="140"/>
    </location>
</feature>
<dbReference type="Proteomes" id="UP001190700">
    <property type="component" value="Unassembled WGS sequence"/>
</dbReference>
<keyword evidence="3" id="KW-1185">Reference proteome</keyword>
<evidence type="ECO:0000256" key="1">
    <source>
        <dbReference type="SAM" id="SignalP"/>
    </source>
</evidence>
<dbReference type="AlphaFoldDB" id="A0AAE0BX72"/>
<dbReference type="EMBL" id="LGRX02031832">
    <property type="protein sequence ID" value="KAK3244456.1"/>
    <property type="molecule type" value="Genomic_DNA"/>
</dbReference>
<feature type="non-terminal residue" evidence="2">
    <location>
        <position position="140"/>
    </location>
</feature>
<keyword evidence="1" id="KW-0732">Signal</keyword>